<evidence type="ECO:0008006" key="4">
    <source>
        <dbReference type="Google" id="ProtNLM"/>
    </source>
</evidence>
<feature type="transmembrane region" description="Helical" evidence="1">
    <location>
        <begin position="165"/>
        <end position="185"/>
    </location>
</feature>
<dbReference type="OrthoDB" id="3231410at2"/>
<gene>
    <name evidence="2" type="ORF">DF200_06150</name>
</gene>
<evidence type="ECO:0000313" key="2">
    <source>
        <dbReference type="EMBL" id="PWG59714.1"/>
    </source>
</evidence>
<dbReference type="Pfam" id="PF13346">
    <property type="entry name" value="ABC2_membrane_5"/>
    <property type="match status" value="1"/>
</dbReference>
<dbReference type="InterPro" id="IPR025699">
    <property type="entry name" value="ABC2_memb-like"/>
</dbReference>
<keyword evidence="3" id="KW-1185">Reference proteome</keyword>
<dbReference type="Proteomes" id="UP000245753">
    <property type="component" value="Unassembled WGS sequence"/>
</dbReference>
<feature type="transmembrane region" description="Helical" evidence="1">
    <location>
        <begin position="53"/>
        <end position="75"/>
    </location>
</feature>
<keyword evidence="1" id="KW-0812">Transmembrane</keyword>
<accession>A0A2U2MSB0</accession>
<feature type="transmembrane region" description="Helical" evidence="1">
    <location>
        <begin position="205"/>
        <end position="227"/>
    </location>
</feature>
<organism evidence="2 3">
    <name type="scientific">Bifidobacterium catulorum</name>
    <dbReference type="NCBI Taxonomy" id="1630173"/>
    <lineage>
        <taxon>Bacteria</taxon>
        <taxon>Bacillati</taxon>
        <taxon>Actinomycetota</taxon>
        <taxon>Actinomycetes</taxon>
        <taxon>Bifidobacteriales</taxon>
        <taxon>Bifidobacteriaceae</taxon>
        <taxon>Bifidobacterium</taxon>
    </lineage>
</organism>
<dbReference type="EMBL" id="QFFN01000014">
    <property type="protein sequence ID" value="PWG59714.1"/>
    <property type="molecule type" value="Genomic_DNA"/>
</dbReference>
<dbReference type="AlphaFoldDB" id="A0A2U2MSB0"/>
<keyword evidence="1" id="KW-0472">Membrane</keyword>
<name>A0A2U2MSB0_9BIFI</name>
<evidence type="ECO:0000256" key="1">
    <source>
        <dbReference type="SAM" id="Phobius"/>
    </source>
</evidence>
<feature type="transmembrane region" description="Helical" evidence="1">
    <location>
        <begin position="133"/>
        <end position="158"/>
    </location>
</feature>
<comment type="caution">
    <text evidence="2">The sequence shown here is derived from an EMBL/GenBank/DDBJ whole genome shotgun (WGS) entry which is preliminary data.</text>
</comment>
<feature type="transmembrane region" description="Helical" evidence="1">
    <location>
        <begin position="20"/>
        <end position="41"/>
    </location>
</feature>
<evidence type="ECO:0000313" key="3">
    <source>
        <dbReference type="Proteomes" id="UP000245753"/>
    </source>
</evidence>
<keyword evidence="1" id="KW-1133">Transmembrane helix</keyword>
<protein>
    <recommendedName>
        <fullName evidence="4">ABC-2 transporter permease</fullName>
    </recommendedName>
</protein>
<reference evidence="2 3" key="1">
    <citation type="journal article" date="2018" name="Int. J. Syst. Evol. Microbiol.">
        <title>Bifidobacterium catulorum sp. nov., a novel taxon from the faeces of the baby common marmoset (Callithrix jacchus).</title>
        <authorList>
            <person name="Modesto M."/>
            <person name="Michelini S."/>
            <person name="Oki K."/>
            <person name="Biavati B."/>
            <person name="Watanabe K."/>
            <person name="Mattarelli P."/>
        </authorList>
    </citation>
    <scope>NUCLEOTIDE SEQUENCE [LARGE SCALE GENOMIC DNA]</scope>
    <source>
        <strain evidence="2 3">MRM 8.19</strain>
    </source>
</reference>
<feature type="transmembrane region" description="Helical" evidence="1">
    <location>
        <begin position="96"/>
        <end position="121"/>
    </location>
</feature>
<dbReference type="RefSeq" id="WP_109137405.1">
    <property type="nucleotide sequence ID" value="NZ_QFFN01000014.1"/>
</dbReference>
<proteinExistence type="predicted"/>
<sequence length="237" mass="25930">MNSVIRSMRVDWARMTSAGYGMIAGYVLSMPILMAVLTLVLSGDDTVAVILWLYKYLAGLNLMMYVSFMTFPSVYQDMGNNADMNGLMPVSRRNQVLGRYAYLLLFGVVFVVTTALTYPLAFAVAGRLGSMGALPWGMLAALLFAYVVLAAIVLTLVYRFKSQTLLYVVVFAGSGLVLCGFVLAARFSEQVQMVMGWLGSHVFSSVWITGVLGVVIAAVVLAGSYLLSVRLYERKEM</sequence>